<keyword evidence="6 7" id="KW-0961">Cell wall biogenesis/degradation</keyword>
<keyword evidence="4 7" id="KW-0133">Cell shape</keyword>
<comment type="pathway">
    <text evidence="1 7">Cell wall biogenesis; peptidoglycan biosynthesis.</text>
</comment>
<comment type="similarity">
    <text evidence="2">Belongs to the YkuD family.</text>
</comment>
<dbReference type="InterPro" id="IPR052905">
    <property type="entry name" value="LD-transpeptidase_YkuD-like"/>
</dbReference>
<evidence type="ECO:0000256" key="4">
    <source>
        <dbReference type="ARBA" id="ARBA00022960"/>
    </source>
</evidence>
<feature type="active site" description="Proton donor/acceptor" evidence="7">
    <location>
        <position position="377"/>
    </location>
</feature>
<dbReference type="Proteomes" id="UP001501469">
    <property type="component" value="Unassembled WGS sequence"/>
</dbReference>
<gene>
    <name evidence="10" type="ORF">GCM10022409_47000</name>
</gene>
<evidence type="ECO:0000256" key="1">
    <source>
        <dbReference type="ARBA" id="ARBA00004752"/>
    </source>
</evidence>
<evidence type="ECO:0000256" key="2">
    <source>
        <dbReference type="ARBA" id="ARBA00005992"/>
    </source>
</evidence>
<keyword evidence="11" id="KW-1185">Reference proteome</keyword>
<evidence type="ECO:0000256" key="8">
    <source>
        <dbReference type="SAM" id="SignalP"/>
    </source>
</evidence>
<evidence type="ECO:0000256" key="5">
    <source>
        <dbReference type="ARBA" id="ARBA00022984"/>
    </source>
</evidence>
<evidence type="ECO:0000259" key="9">
    <source>
        <dbReference type="PROSITE" id="PS52029"/>
    </source>
</evidence>
<proteinExistence type="inferred from homology"/>
<evidence type="ECO:0000256" key="3">
    <source>
        <dbReference type="ARBA" id="ARBA00022679"/>
    </source>
</evidence>
<name>A0ABP7UWI5_9BACT</name>
<protein>
    <recommendedName>
        <fullName evidence="9">L,D-TPase catalytic domain-containing protein</fullName>
    </recommendedName>
</protein>
<organism evidence="10 11">
    <name type="scientific">Hymenobacter glaciei</name>
    <dbReference type="NCBI Taxonomy" id="877209"/>
    <lineage>
        <taxon>Bacteria</taxon>
        <taxon>Pseudomonadati</taxon>
        <taxon>Bacteroidota</taxon>
        <taxon>Cytophagia</taxon>
        <taxon>Cytophagales</taxon>
        <taxon>Hymenobacteraceae</taxon>
        <taxon>Hymenobacter</taxon>
    </lineage>
</organism>
<feature type="chain" id="PRO_5046571022" description="L,D-TPase catalytic domain-containing protein" evidence="8">
    <location>
        <begin position="23"/>
        <end position="494"/>
    </location>
</feature>
<dbReference type="PANTHER" id="PTHR41533:SF2">
    <property type="entry name" value="BLR7131 PROTEIN"/>
    <property type="match status" value="1"/>
</dbReference>
<evidence type="ECO:0000256" key="6">
    <source>
        <dbReference type="ARBA" id="ARBA00023316"/>
    </source>
</evidence>
<comment type="caution">
    <text evidence="10">The sequence shown here is derived from an EMBL/GenBank/DDBJ whole genome shotgun (WGS) entry which is preliminary data.</text>
</comment>
<dbReference type="CDD" id="cd16913">
    <property type="entry name" value="YkuD_like"/>
    <property type="match status" value="1"/>
</dbReference>
<dbReference type="Pfam" id="PF20142">
    <property type="entry name" value="Scaffold"/>
    <property type="match status" value="1"/>
</dbReference>
<feature type="active site" description="Nucleophile" evidence="7">
    <location>
        <position position="396"/>
    </location>
</feature>
<keyword evidence="8" id="KW-0732">Signal</keyword>
<feature type="domain" description="L,D-TPase catalytic" evidence="9">
    <location>
        <begin position="239"/>
        <end position="420"/>
    </location>
</feature>
<reference evidence="11" key="1">
    <citation type="journal article" date="2019" name="Int. J. Syst. Evol. Microbiol.">
        <title>The Global Catalogue of Microorganisms (GCM) 10K type strain sequencing project: providing services to taxonomists for standard genome sequencing and annotation.</title>
        <authorList>
            <consortium name="The Broad Institute Genomics Platform"/>
            <consortium name="The Broad Institute Genome Sequencing Center for Infectious Disease"/>
            <person name="Wu L."/>
            <person name="Ma J."/>
        </authorList>
    </citation>
    <scope>NUCLEOTIDE SEQUENCE [LARGE SCALE GENOMIC DNA]</scope>
    <source>
        <strain evidence="11">JCM 17225</strain>
    </source>
</reference>
<dbReference type="InterPro" id="IPR045380">
    <property type="entry name" value="LD_TPept_scaffold_dom"/>
</dbReference>
<sequence length="494" mass="54955">MRFLFILFPFILLSLFAARPDAAIPGPVQAAPGATSARIQALLADTLAESLPLVQGQQARGFYRGRAYSPTWCAAYQPSAQGRTALALLTRAEDFGLLPSRYHAGALQALADSLAQPGAPERQPAQLARFDVLLTDGLLTFAVHLRRGQLRAFTPSPLEKAGVPFAPAAWLARALAAPDFARALLQCQPQQREYQQLQQALARWRRQPAGPDAAQRARRARQMALTLERWRWEAIPAADYVLVNLPAYQLEVVRHGRVLQTHRLVIGRPASPTPTLSSRLTSFTVAPEWRVPNSIATKEILPHMQAGTRATSEHNFLVDNNYTLYDANGQRLDPTTVNWQTVSAQHFPYTIRQNAGCENALGNIIFRFANPYSVYLHATFNTSDFQKPYRALGHGCMRMERPMKLAAYLLGPDAARAKLPTEAQCEAAPKPRSYYLRRPVALYVRYATCAVVAGQLRFYADVYRQDERLSQQLFGRGLAPAVSLTPNPQTHHKL</sequence>
<evidence type="ECO:0000313" key="10">
    <source>
        <dbReference type="EMBL" id="GAA4054524.1"/>
    </source>
</evidence>
<evidence type="ECO:0000256" key="7">
    <source>
        <dbReference type="PROSITE-ProRule" id="PRU01373"/>
    </source>
</evidence>
<dbReference type="SUPFAM" id="SSF141523">
    <property type="entry name" value="L,D-transpeptidase catalytic domain-like"/>
    <property type="match status" value="1"/>
</dbReference>
<dbReference type="PROSITE" id="PS52029">
    <property type="entry name" value="LD_TPASE"/>
    <property type="match status" value="1"/>
</dbReference>
<dbReference type="EMBL" id="BAABDK010000035">
    <property type="protein sequence ID" value="GAA4054524.1"/>
    <property type="molecule type" value="Genomic_DNA"/>
</dbReference>
<accession>A0ABP7UWI5</accession>
<feature type="signal peptide" evidence="8">
    <location>
        <begin position="1"/>
        <end position="22"/>
    </location>
</feature>
<keyword evidence="5 7" id="KW-0573">Peptidoglycan synthesis</keyword>
<evidence type="ECO:0000313" key="11">
    <source>
        <dbReference type="Proteomes" id="UP001501469"/>
    </source>
</evidence>
<dbReference type="InterPro" id="IPR005490">
    <property type="entry name" value="LD_TPept_cat_dom"/>
</dbReference>
<dbReference type="Pfam" id="PF03734">
    <property type="entry name" value="YkuD"/>
    <property type="match status" value="1"/>
</dbReference>
<dbReference type="PANTHER" id="PTHR41533">
    <property type="entry name" value="L,D-TRANSPEPTIDASE HI_1667-RELATED"/>
    <property type="match status" value="1"/>
</dbReference>
<dbReference type="InterPro" id="IPR038063">
    <property type="entry name" value="Transpep_catalytic_dom"/>
</dbReference>
<dbReference type="Gene3D" id="2.40.440.10">
    <property type="entry name" value="L,D-transpeptidase catalytic domain-like"/>
    <property type="match status" value="1"/>
</dbReference>
<dbReference type="RefSeq" id="WP_345059517.1">
    <property type="nucleotide sequence ID" value="NZ_BAABDK010000035.1"/>
</dbReference>
<keyword evidence="3" id="KW-0808">Transferase</keyword>